<dbReference type="Proteomes" id="UP000002277">
    <property type="component" value="Chromosome 19"/>
</dbReference>
<dbReference type="PaxDb" id="9598-ENSPTRP00000017400"/>
<keyword evidence="9" id="KW-0812">Transmembrane</keyword>
<dbReference type="GeneTree" id="ENSGT00940000159993"/>
<keyword evidence="9" id="KW-0472">Membrane</keyword>
<protein>
    <submittedName>
        <fullName evidence="11">Transmembrane serine protease 9</fullName>
    </submittedName>
</protein>
<reference evidence="11" key="2">
    <citation type="submission" date="2025-08" db="UniProtKB">
        <authorList>
            <consortium name="Ensembl"/>
        </authorList>
    </citation>
    <scope>IDENTIFICATION</scope>
</reference>
<dbReference type="InterPro" id="IPR018114">
    <property type="entry name" value="TRYPSIN_HIS"/>
</dbReference>
<proteinExistence type="inferred from homology"/>
<dbReference type="SUPFAM" id="SSF50494">
    <property type="entry name" value="Trypsin-like serine proteases"/>
    <property type="match status" value="3"/>
</dbReference>
<dbReference type="PANTHER" id="PTHR24252">
    <property type="entry name" value="ACROSIN-RELATED"/>
    <property type="match status" value="1"/>
</dbReference>
<dbReference type="HOGENOM" id="CLU_004497_2_0_1"/>
<dbReference type="InterPro" id="IPR002172">
    <property type="entry name" value="LDrepeatLR_classA_rpt"/>
</dbReference>
<dbReference type="FunCoup" id="H2QEW8">
    <property type="interactions" value="27"/>
</dbReference>
<dbReference type="Pfam" id="PF00057">
    <property type="entry name" value="Ldl_recept_a"/>
    <property type="match status" value="1"/>
</dbReference>
<dbReference type="Pfam" id="PF00089">
    <property type="entry name" value="Trypsin"/>
    <property type="match status" value="3"/>
</dbReference>
<dbReference type="CDD" id="cd00190">
    <property type="entry name" value="Tryp_SPc"/>
    <property type="match status" value="3"/>
</dbReference>
<evidence type="ECO:0000259" key="10">
    <source>
        <dbReference type="PROSITE" id="PS50240"/>
    </source>
</evidence>
<evidence type="ECO:0000313" key="12">
    <source>
        <dbReference type="Proteomes" id="UP000002277"/>
    </source>
</evidence>
<sequence length="1002" mass="107706">MEPTVADVHLVPRTTKEIPALDAACCRAATIGVVATSLVVLTLGVLLAFLSIQGFHVDHTAELRGIRWTSSLRRETSDYHRTLTPTLEALLHFLLRPLQTLSLGLEEELLQRGIRARLREHGISLAAYGTIVSAELTGRHKGPLAEREFKSGRCPGNSFSCGNSQCVTKVNPECDDQEDCSDGSDEVHCECGLQPAWRMAGRIVGGVEASPGEFPWQASLRENKEHFCGAAIINARWLVSAAHCFNEFQDPTEWVAYVGATYLSGSEASTVRARVAQIVKHPLYNADTADFDVAVLELTSPLPFGRHIQPVCLPAATHIFPPSKKCLISGWGYLKEDFLVKPEVLQKATVELLDQALCASLYGHSLTDRMVCAGYLDGKVDSCQGDSGGPLVCEEPSGRFFLAGIVSWGIGCAEARRPGVYARVTRLRDWILEATTKASMPLAPTVAPAPAAPSTAWPTSPESPVVSTPTKSMQALSTVPLDWVTVPKLQECGARPAMEKPTRVVGGFGAASGEVPWQVSLKEGSQHFCGATVVGDRWLLSAAHCFNHTKVEQVRAHLGTASLLGLGGSPVKIGLRRVVLHPLYNPGILDFDLAVLELASPLAFNKYIQPVCLPLATQKFPVGRKCMISGWGNTQEGNATKPELLQKASVGIIDQKTCSVLYNFSLTDRMICAGFLEGKVDSCQGDSGGPLACEEAPGVFYLAGIVSWGIGCAQVKKPGVYTRITRLKGWILEIMSSQPLPVSPSSTTRMLATTSPRTTAGLTVLGATPSRPTPGAASRVTGQPANSTLSAVSTTARGQTPFPDAPEATTHSQLPYGDPKQWAAFLGTPFLSGAEGQLERVARIYKHPFYNLYTLDYDVALLELAGPVRRSRLVRPICLPEPAPRPPDGTRCVITGWGSVREGGSMARQLQKAAVRLLSEQTCRRFYPVQISSRMLCAGFPQGGVDSCSGDAGGPLACREPSGRWVLTGVTSWGYGCGRPHFPGVYTRVAAVRGWIGQHIQE</sequence>
<dbReference type="PROSITE" id="PS50240">
    <property type="entry name" value="TRYPSIN_DOM"/>
    <property type="match status" value="3"/>
</dbReference>
<evidence type="ECO:0000313" key="13">
    <source>
        <dbReference type="VGNC" id="VGNC:2218"/>
    </source>
</evidence>
<evidence type="ECO:0000256" key="9">
    <source>
        <dbReference type="SAM" id="Phobius"/>
    </source>
</evidence>
<dbReference type="VGNC" id="VGNC:2218">
    <property type="gene designation" value="TMPRSS9"/>
</dbReference>
<dbReference type="InterPro" id="IPR001314">
    <property type="entry name" value="Peptidase_S1A"/>
</dbReference>
<dbReference type="PROSITE" id="PS50068">
    <property type="entry name" value="LDLRA_2"/>
    <property type="match status" value="1"/>
</dbReference>
<evidence type="ECO:0000256" key="6">
    <source>
        <dbReference type="PROSITE-ProRule" id="PRU00124"/>
    </source>
</evidence>
<evidence type="ECO:0000256" key="7">
    <source>
        <dbReference type="RuleBase" id="RU363034"/>
    </source>
</evidence>
<dbReference type="InterPro" id="IPR009003">
    <property type="entry name" value="Peptidase_S1_PA"/>
</dbReference>
<dbReference type="PROSITE" id="PS00135">
    <property type="entry name" value="TRYPSIN_SER"/>
    <property type="match status" value="2"/>
</dbReference>
<dbReference type="InParanoid" id="H2QEW8"/>
<feature type="disulfide bond" evidence="6">
    <location>
        <begin position="174"/>
        <end position="189"/>
    </location>
</feature>
<dbReference type="GO" id="GO:0004252">
    <property type="term" value="F:serine-type endopeptidase activity"/>
    <property type="evidence" value="ECO:0007669"/>
    <property type="project" value="InterPro"/>
</dbReference>
<comment type="caution">
    <text evidence="6">Lacks conserved residue(s) required for the propagation of feature annotation.</text>
</comment>
<keyword evidence="9" id="KW-1133">Transmembrane helix</keyword>
<dbReference type="GO" id="GO:0031639">
    <property type="term" value="P:plasminogen activation"/>
    <property type="evidence" value="ECO:0000318"/>
    <property type="project" value="GO_Central"/>
</dbReference>
<feature type="domain" description="Peptidase S1" evidence="10">
    <location>
        <begin position="203"/>
        <end position="436"/>
    </location>
</feature>
<dbReference type="Gene3D" id="4.10.400.10">
    <property type="entry name" value="Low-density Lipoprotein Receptor"/>
    <property type="match status" value="1"/>
</dbReference>
<name>H2QEW8_PANTR</name>
<dbReference type="InterPro" id="IPR036055">
    <property type="entry name" value="LDL_receptor-like_sf"/>
</dbReference>
<dbReference type="PANTHER" id="PTHR24252:SF26">
    <property type="entry name" value="TRANSMEMBRANE SERINE PROTEASE 9"/>
    <property type="match status" value="1"/>
</dbReference>
<comment type="similarity">
    <text evidence="5">Belongs to the peptidase S1 family. CLIP subfamily.</text>
</comment>
<evidence type="ECO:0000256" key="1">
    <source>
        <dbReference type="ARBA" id="ARBA00022670"/>
    </source>
</evidence>
<evidence type="ECO:0000256" key="4">
    <source>
        <dbReference type="ARBA" id="ARBA00023157"/>
    </source>
</evidence>
<keyword evidence="12" id="KW-1185">Reference proteome</keyword>
<feature type="region of interest" description="Disordered" evidence="8">
    <location>
        <begin position="762"/>
        <end position="786"/>
    </location>
</feature>
<dbReference type="InterPro" id="IPR043504">
    <property type="entry name" value="Peptidase_S1_PA_chymotrypsin"/>
</dbReference>
<dbReference type="EMBL" id="AACZ04007133">
    <property type="status" value="NOT_ANNOTATED_CDS"/>
    <property type="molecule type" value="Genomic_DNA"/>
</dbReference>
<feature type="domain" description="Peptidase S1" evidence="10">
    <location>
        <begin position="504"/>
        <end position="736"/>
    </location>
</feature>
<dbReference type="InterPro" id="IPR001254">
    <property type="entry name" value="Trypsin_dom"/>
</dbReference>
<reference evidence="11 12" key="1">
    <citation type="journal article" date="2005" name="Nature">
        <title>Initial sequence of the chimpanzee genome and comparison with the human genome.</title>
        <authorList>
            <consortium name="Chimpanzee sequencing and analysis consortium"/>
        </authorList>
    </citation>
    <scope>NUCLEOTIDE SEQUENCE [LARGE SCALE GENOMIC DNA]</scope>
</reference>
<keyword evidence="4 6" id="KW-1015">Disulfide bond</keyword>
<evidence type="ECO:0000256" key="5">
    <source>
        <dbReference type="ARBA" id="ARBA00024195"/>
    </source>
</evidence>
<dbReference type="SUPFAM" id="SSF57424">
    <property type="entry name" value="LDL receptor-like module"/>
    <property type="match status" value="1"/>
</dbReference>
<keyword evidence="1 7" id="KW-0645">Protease</keyword>
<dbReference type="CDD" id="cd00112">
    <property type="entry name" value="LDLa"/>
    <property type="match status" value="1"/>
</dbReference>
<dbReference type="PROSITE" id="PS00134">
    <property type="entry name" value="TRYPSIN_HIS"/>
    <property type="match status" value="2"/>
</dbReference>
<feature type="domain" description="Peptidase S1" evidence="10">
    <location>
        <begin position="764"/>
        <end position="1001"/>
    </location>
</feature>
<dbReference type="SMART" id="SM00020">
    <property type="entry name" value="Tryp_SPc"/>
    <property type="match status" value="3"/>
</dbReference>
<evidence type="ECO:0000256" key="2">
    <source>
        <dbReference type="ARBA" id="ARBA00022801"/>
    </source>
</evidence>
<organism evidence="11 12">
    <name type="scientific">Pan troglodytes</name>
    <name type="common">Chimpanzee</name>
    <dbReference type="NCBI Taxonomy" id="9598"/>
    <lineage>
        <taxon>Eukaryota</taxon>
        <taxon>Metazoa</taxon>
        <taxon>Chordata</taxon>
        <taxon>Craniata</taxon>
        <taxon>Vertebrata</taxon>
        <taxon>Euteleostomi</taxon>
        <taxon>Mammalia</taxon>
        <taxon>Eutheria</taxon>
        <taxon>Euarchontoglires</taxon>
        <taxon>Primates</taxon>
        <taxon>Haplorrhini</taxon>
        <taxon>Catarrhini</taxon>
        <taxon>Hominidae</taxon>
        <taxon>Pan</taxon>
    </lineage>
</organism>
<dbReference type="Bgee" id="ENSPTRG00000010236">
    <property type="expression patterns" value="Expressed in superior frontal gyrus and 16 other cell types or tissues"/>
</dbReference>
<dbReference type="FunFam" id="2.40.10.10:FF:000002">
    <property type="entry name" value="Transmembrane protease serine"/>
    <property type="match status" value="1"/>
</dbReference>
<dbReference type="EMBL" id="AACZ04007131">
    <property type="status" value="NOT_ANNOTATED_CDS"/>
    <property type="molecule type" value="Genomic_DNA"/>
</dbReference>
<dbReference type="EMBL" id="AACZ04007130">
    <property type="status" value="NOT_ANNOTATED_CDS"/>
    <property type="molecule type" value="Genomic_DNA"/>
</dbReference>
<dbReference type="PRINTS" id="PR00722">
    <property type="entry name" value="CHYMOTRYPSIN"/>
</dbReference>
<dbReference type="EMBL" id="AACZ04007132">
    <property type="status" value="NOT_ANNOTATED_CDS"/>
    <property type="molecule type" value="Genomic_DNA"/>
</dbReference>
<dbReference type="GO" id="GO:0005886">
    <property type="term" value="C:plasma membrane"/>
    <property type="evidence" value="ECO:0000318"/>
    <property type="project" value="GO_Central"/>
</dbReference>
<dbReference type="OMA" id="HCFNHTR"/>
<dbReference type="InterPro" id="IPR033116">
    <property type="entry name" value="TRYPSIN_SER"/>
</dbReference>
<dbReference type="Ensembl" id="ENSPTRT00000018800.3">
    <property type="protein sequence ID" value="ENSPTRP00000017400.3"/>
    <property type="gene ID" value="ENSPTRG00000010236.5"/>
</dbReference>
<evidence type="ECO:0000256" key="8">
    <source>
        <dbReference type="SAM" id="MobiDB-lite"/>
    </source>
</evidence>
<dbReference type="GO" id="GO:0008236">
    <property type="term" value="F:serine-type peptidase activity"/>
    <property type="evidence" value="ECO:0000318"/>
    <property type="project" value="GO_Central"/>
</dbReference>
<accession>H2QEW8</accession>
<keyword evidence="3 7" id="KW-0720">Serine protease</keyword>
<reference evidence="11" key="3">
    <citation type="submission" date="2025-09" db="UniProtKB">
        <authorList>
            <consortium name="Ensembl"/>
        </authorList>
    </citation>
    <scope>IDENTIFICATION</scope>
</reference>
<dbReference type="eggNOG" id="KOG3627">
    <property type="taxonomic scope" value="Eukaryota"/>
</dbReference>
<dbReference type="FunFam" id="2.40.10.10:FF:000003">
    <property type="entry name" value="Transmembrane serine protease 3"/>
    <property type="match status" value="2"/>
</dbReference>
<feature type="disulfide bond" evidence="6">
    <location>
        <begin position="154"/>
        <end position="166"/>
    </location>
</feature>
<gene>
    <name evidence="11 13" type="primary">TMPRSS9</name>
</gene>
<dbReference type="SMART" id="SM00192">
    <property type="entry name" value="LDLa"/>
    <property type="match status" value="1"/>
</dbReference>
<keyword evidence="2 7" id="KW-0378">Hydrolase</keyword>
<dbReference type="EMBL" id="AACZ04069008">
    <property type="status" value="NOT_ANNOTATED_CDS"/>
    <property type="molecule type" value="Genomic_DNA"/>
</dbReference>
<evidence type="ECO:0000313" key="11">
    <source>
        <dbReference type="Ensembl" id="ENSPTRP00000017400.3"/>
    </source>
</evidence>
<dbReference type="Gene3D" id="2.40.10.10">
    <property type="entry name" value="Trypsin-like serine proteases"/>
    <property type="match status" value="5"/>
</dbReference>
<evidence type="ECO:0000256" key="3">
    <source>
        <dbReference type="ARBA" id="ARBA00022825"/>
    </source>
</evidence>
<dbReference type="AlphaFoldDB" id="H2QEW8"/>
<dbReference type="EMBL" id="AACZ04007134">
    <property type="status" value="NOT_ANNOTATED_CDS"/>
    <property type="molecule type" value="Genomic_DNA"/>
</dbReference>